<comment type="caution">
    <text evidence="2">The sequence shown here is derived from an EMBL/GenBank/DDBJ whole genome shotgun (WGS) entry which is preliminary data.</text>
</comment>
<feature type="region of interest" description="Disordered" evidence="1">
    <location>
        <begin position="30"/>
        <end position="107"/>
    </location>
</feature>
<feature type="compositionally biased region" description="Acidic residues" evidence="1">
    <location>
        <begin position="60"/>
        <end position="70"/>
    </location>
</feature>
<dbReference type="AlphaFoldDB" id="A0A167NTC2"/>
<sequence>MCRVNVYDYVFACGCAHPIRTFARCDDARQDNRVCPPDAREETRQPDHQAPGRCHRCEDAAMEMEEEEEAAAASGGGGGGGGGQGDHGGGERGGRTDRRERGGYGHN</sequence>
<organism evidence="2 3">
    <name type="scientific">Niveomyces insectorum RCEF 264</name>
    <dbReference type="NCBI Taxonomy" id="1081102"/>
    <lineage>
        <taxon>Eukaryota</taxon>
        <taxon>Fungi</taxon>
        <taxon>Dikarya</taxon>
        <taxon>Ascomycota</taxon>
        <taxon>Pezizomycotina</taxon>
        <taxon>Sordariomycetes</taxon>
        <taxon>Hypocreomycetidae</taxon>
        <taxon>Hypocreales</taxon>
        <taxon>Cordycipitaceae</taxon>
        <taxon>Niveomyces</taxon>
    </lineage>
</organism>
<proteinExistence type="predicted"/>
<accession>A0A167NTC2</accession>
<dbReference type="EMBL" id="AZHD01000018">
    <property type="protein sequence ID" value="OAA55893.1"/>
    <property type="molecule type" value="Genomic_DNA"/>
</dbReference>
<reference evidence="2 3" key="1">
    <citation type="journal article" date="2016" name="Genome Biol. Evol.">
        <title>Divergent and convergent evolution of fungal pathogenicity.</title>
        <authorList>
            <person name="Shang Y."/>
            <person name="Xiao G."/>
            <person name="Zheng P."/>
            <person name="Cen K."/>
            <person name="Zhan S."/>
            <person name="Wang C."/>
        </authorList>
    </citation>
    <scope>NUCLEOTIDE SEQUENCE [LARGE SCALE GENOMIC DNA]</scope>
    <source>
        <strain evidence="2 3">RCEF 264</strain>
    </source>
</reference>
<feature type="compositionally biased region" description="Gly residues" evidence="1">
    <location>
        <begin position="74"/>
        <end position="87"/>
    </location>
</feature>
<keyword evidence="3" id="KW-1185">Reference proteome</keyword>
<name>A0A167NTC2_9HYPO</name>
<protein>
    <submittedName>
        <fullName evidence="2">Uncharacterized protein</fullName>
    </submittedName>
</protein>
<feature type="compositionally biased region" description="Basic and acidic residues" evidence="1">
    <location>
        <begin position="30"/>
        <end position="47"/>
    </location>
</feature>
<evidence type="ECO:0000313" key="2">
    <source>
        <dbReference type="EMBL" id="OAA55893.1"/>
    </source>
</evidence>
<feature type="compositionally biased region" description="Basic and acidic residues" evidence="1">
    <location>
        <begin position="88"/>
        <end position="107"/>
    </location>
</feature>
<dbReference type="Proteomes" id="UP000076874">
    <property type="component" value="Unassembled WGS sequence"/>
</dbReference>
<gene>
    <name evidence="2" type="ORF">SPI_08100</name>
</gene>
<evidence type="ECO:0000313" key="3">
    <source>
        <dbReference type="Proteomes" id="UP000076874"/>
    </source>
</evidence>
<evidence type="ECO:0000256" key="1">
    <source>
        <dbReference type="SAM" id="MobiDB-lite"/>
    </source>
</evidence>